<reference evidence="11" key="1">
    <citation type="submission" date="2021-06" db="EMBL/GenBank/DDBJ databases">
        <authorList>
            <person name="Hodson N. C."/>
            <person name="Mongue J. A."/>
            <person name="Jaron S. K."/>
        </authorList>
    </citation>
    <scope>NUCLEOTIDE SEQUENCE</scope>
</reference>
<comment type="subcellular location">
    <subcellularLocation>
        <location evidence="1 10">Golgi apparatus membrane</location>
        <topology evidence="1 10">Single-pass type II membrane protein</topology>
    </subcellularLocation>
</comment>
<dbReference type="GO" id="GO:0006493">
    <property type="term" value="P:protein O-linked glycosylation"/>
    <property type="evidence" value="ECO:0007669"/>
    <property type="project" value="TreeGrafter"/>
</dbReference>
<dbReference type="OrthoDB" id="5957813at2759"/>
<dbReference type="GO" id="GO:0016758">
    <property type="term" value="F:hexosyltransferase activity"/>
    <property type="evidence" value="ECO:0007669"/>
    <property type="project" value="InterPro"/>
</dbReference>
<dbReference type="GO" id="GO:0008194">
    <property type="term" value="F:UDP-glycosyltransferase activity"/>
    <property type="evidence" value="ECO:0007669"/>
    <property type="project" value="TreeGrafter"/>
</dbReference>
<keyword evidence="12" id="KW-1185">Reference proteome</keyword>
<evidence type="ECO:0000256" key="8">
    <source>
        <dbReference type="ARBA" id="ARBA00023034"/>
    </source>
</evidence>
<dbReference type="Proteomes" id="UP000708208">
    <property type="component" value="Unassembled WGS sequence"/>
</dbReference>
<evidence type="ECO:0000313" key="12">
    <source>
        <dbReference type="Proteomes" id="UP000708208"/>
    </source>
</evidence>
<evidence type="ECO:0000256" key="7">
    <source>
        <dbReference type="ARBA" id="ARBA00022989"/>
    </source>
</evidence>
<gene>
    <name evidence="11" type="ORF">AFUS01_LOCUS36663</name>
</gene>
<evidence type="ECO:0000256" key="1">
    <source>
        <dbReference type="ARBA" id="ARBA00004323"/>
    </source>
</evidence>
<dbReference type="GO" id="GO:0000139">
    <property type="term" value="C:Golgi membrane"/>
    <property type="evidence" value="ECO:0007669"/>
    <property type="project" value="UniProtKB-SubCell"/>
</dbReference>
<evidence type="ECO:0000256" key="6">
    <source>
        <dbReference type="ARBA" id="ARBA00022968"/>
    </source>
</evidence>
<sequence>MGLYMRGLSARQKSARMFHSNRYFKSRHRTRMLNFILCGYTLTMTFLALMILRFVIACKLVTLGTDIVARQNNEKLEFWPFSLSREVALSLVANLTFKKYSSISPLHSDFDVGFLPDSIPPCHPGERNDVIILIKTSLKNSSRRKKLRASWANKKYLSKLSTRVKYAFLLGSKSKTSGPESLDAAEMDDLQEEINYHKDFIIGDFQDKYRQLTVKVMMGFRWVQKHCPDFEFQVSLDDDMELNMVNLLKFLEDPERYPQVQDQLPNWNKAGFSKLCINGCKDFYAGYVLHHNYFPQRQINETHHISLEEYPPETLPLYVTGMIVIMSKATATSMNNLAQFVPHVTIDDLYLGILARKLGIRAVNINRFISTKFNSLRFIFDVSKSPKNAIAKTNQEFFCD</sequence>
<keyword evidence="8 10" id="KW-0333">Golgi apparatus</keyword>
<evidence type="ECO:0000256" key="3">
    <source>
        <dbReference type="ARBA" id="ARBA00022676"/>
    </source>
</evidence>
<keyword evidence="5 10" id="KW-0812">Transmembrane</keyword>
<evidence type="ECO:0000313" key="11">
    <source>
        <dbReference type="EMBL" id="CAG7826617.1"/>
    </source>
</evidence>
<protein>
    <recommendedName>
        <fullName evidence="10">Hexosyltransferase</fullName>
        <ecNumber evidence="10">2.4.1.-</ecNumber>
    </recommendedName>
</protein>
<feature type="transmembrane region" description="Helical" evidence="10">
    <location>
        <begin position="32"/>
        <end position="56"/>
    </location>
</feature>
<dbReference type="InterPro" id="IPR002659">
    <property type="entry name" value="Glyco_trans_31"/>
</dbReference>
<dbReference type="Pfam" id="PF01762">
    <property type="entry name" value="Galactosyl_T"/>
    <property type="match status" value="1"/>
</dbReference>
<comment type="similarity">
    <text evidence="2 10">Belongs to the glycosyltransferase 31 family.</text>
</comment>
<keyword evidence="9 10" id="KW-0472">Membrane</keyword>
<name>A0A8J2PET5_9HEXA</name>
<proteinExistence type="inferred from homology"/>
<keyword evidence="6 10" id="KW-0735">Signal-anchor</keyword>
<accession>A0A8J2PET5</accession>
<keyword evidence="4" id="KW-0808">Transferase</keyword>
<dbReference type="EMBL" id="CAJVCH010540489">
    <property type="protein sequence ID" value="CAG7826617.1"/>
    <property type="molecule type" value="Genomic_DNA"/>
</dbReference>
<comment type="caution">
    <text evidence="11">The sequence shown here is derived from an EMBL/GenBank/DDBJ whole genome shotgun (WGS) entry which is preliminary data.</text>
</comment>
<dbReference type="EC" id="2.4.1.-" evidence="10"/>
<keyword evidence="7 10" id="KW-1133">Transmembrane helix</keyword>
<dbReference type="AlphaFoldDB" id="A0A8J2PET5"/>
<dbReference type="PANTHER" id="PTHR11214:SF349">
    <property type="entry name" value="BETA-1,3-GALACTOSYLTRANSFERASE BRN"/>
    <property type="match status" value="1"/>
</dbReference>
<evidence type="ECO:0000256" key="9">
    <source>
        <dbReference type="ARBA" id="ARBA00023136"/>
    </source>
</evidence>
<evidence type="ECO:0000256" key="2">
    <source>
        <dbReference type="ARBA" id="ARBA00008661"/>
    </source>
</evidence>
<evidence type="ECO:0000256" key="5">
    <source>
        <dbReference type="ARBA" id="ARBA00022692"/>
    </source>
</evidence>
<keyword evidence="3 10" id="KW-0328">Glycosyltransferase</keyword>
<evidence type="ECO:0000256" key="10">
    <source>
        <dbReference type="RuleBase" id="RU363063"/>
    </source>
</evidence>
<organism evidence="11 12">
    <name type="scientific">Allacma fusca</name>
    <dbReference type="NCBI Taxonomy" id="39272"/>
    <lineage>
        <taxon>Eukaryota</taxon>
        <taxon>Metazoa</taxon>
        <taxon>Ecdysozoa</taxon>
        <taxon>Arthropoda</taxon>
        <taxon>Hexapoda</taxon>
        <taxon>Collembola</taxon>
        <taxon>Symphypleona</taxon>
        <taxon>Sminthuridae</taxon>
        <taxon>Allacma</taxon>
    </lineage>
</organism>
<dbReference type="PANTHER" id="PTHR11214">
    <property type="entry name" value="BETA-1,3-N-ACETYLGLUCOSAMINYLTRANSFERASE"/>
    <property type="match status" value="1"/>
</dbReference>
<evidence type="ECO:0000256" key="4">
    <source>
        <dbReference type="ARBA" id="ARBA00022679"/>
    </source>
</evidence>